<keyword evidence="9" id="KW-0159">Chromosome partition</keyword>
<feature type="region of interest" description="Disordered" evidence="17">
    <location>
        <begin position="1"/>
        <end position="35"/>
    </location>
</feature>
<feature type="region of interest" description="Disordered" evidence="17">
    <location>
        <begin position="211"/>
        <end position="276"/>
    </location>
</feature>
<evidence type="ECO:0000256" key="3">
    <source>
        <dbReference type="ARBA" id="ARBA00004629"/>
    </source>
</evidence>
<feature type="compositionally biased region" description="Polar residues" evidence="17">
    <location>
        <begin position="167"/>
        <end position="177"/>
    </location>
</feature>
<dbReference type="Pfam" id="PF08653">
    <property type="entry name" value="DASH_Dam1"/>
    <property type="match status" value="1"/>
</dbReference>
<evidence type="ECO:0000256" key="11">
    <source>
        <dbReference type="ARBA" id="ARBA00023212"/>
    </source>
</evidence>
<keyword evidence="11" id="KW-0206">Cytoskeleton</keyword>
<comment type="subcellular location">
    <subcellularLocation>
        <location evidence="3">Chromosome</location>
        <location evidence="3">Centromere</location>
        <location evidence="3">Kinetochore</location>
    </subcellularLocation>
    <subcellularLocation>
        <location evidence="2">Cytoplasm</location>
        <location evidence="2">Cytoskeleton</location>
        <location evidence="2">Spindle</location>
    </subcellularLocation>
    <subcellularLocation>
        <location evidence="1">Nucleus</location>
    </subcellularLocation>
</comment>
<evidence type="ECO:0000256" key="4">
    <source>
        <dbReference type="ARBA" id="ARBA00010073"/>
    </source>
</evidence>
<keyword evidence="13" id="KW-0137">Centromere</keyword>
<evidence type="ECO:0000256" key="12">
    <source>
        <dbReference type="ARBA" id="ARBA00023242"/>
    </source>
</evidence>
<accession>A0ABP0EBH7</accession>
<evidence type="ECO:0000256" key="13">
    <source>
        <dbReference type="ARBA" id="ARBA00023328"/>
    </source>
</evidence>
<evidence type="ECO:0000256" key="15">
    <source>
        <dbReference type="ARBA" id="ARBA00047036"/>
    </source>
</evidence>
<reference evidence="18 19" key="1">
    <citation type="submission" date="2024-01" db="EMBL/GenBank/DDBJ databases">
        <authorList>
            <consortium name="Genoscope - CEA"/>
            <person name="William W."/>
        </authorList>
    </citation>
    <scope>NUCLEOTIDE SEQUENCE [LARGE SCALE GENOMIC DNA]</scope>
    <source>
        <strain evidence="18 19">29B2s-10</strain>
    </source>
</reference>
<evidence type="ECO:0000256" key="8">
    <source>
        <dbReference type="ARBA" id="ARBA00022701"/>
    </source>
</evidence>
<feature type="coiled-coil region" evidence="16">
    <location>
        <begin position="111"/>
        <end position="138"/>
    </location>
</feature>
<dbReference type="EMBL" id="OZ004256">
    <property type="protein sequence ID" value="CAK7905190.1"/>
    <property type="molecule type" value="Genomic_DNA"/>
</dbReference>
<evidence type="ECO:0000256" key="10">
    <source>
        <dbReference type="ARBA" id="ARBA00022838"/>
    </source>
</evidence>
<feature type="region of interest" description="Disordered" evidence="17">
    <location>
        <begin position="167"/>
        <end position="199"/>
    </location>
</feature>
<comment type="similarity">
    <text evidence="4">Belongs to the DASH complex DAM1 family.</text>
</comment>
<evidence type="ECO:0000256" key="14">
    <source>
        <dbReference type="ARBA" id="ARBA00030453"/>
    </source>
</evidence>
<keyword evidence="19" id="KW-1185">Reference proteome</keyword>
<keyword evidence="7" id="KW-0963">Cytoplasm</keyword>
<evidence type="ECO:0000256" key="16">
    <source>
        <dbReference type="SAM" id="Coils"/>
    </source>
</evidence>
<organism evidence="18 19">
    <name type="scientific">[Candida] anglica</name>
    <dbReference type="NCBI Taxonomy" id="148631"/>
    <lineage>
        <taxon>Eukaryota</taxon>
        <taxon>Fungi</taxon>
        <taxon>Dikarya</taxon>
        <taxon>Ascomycota</taxon>
        <taxon>Saccharomycotina</taxon>
        <taxon>Pichiomycetes</taxon>
        <taxon>Debaryomycetaceae</taxon>
        <taxon>Kurtzmaniella</taxon>
    </lineage>
</organism>
<evidence type="ECO:0000256" key="6">
    <source>
        <dbReference type="ARBA" id="ARBA00022454"/>
    </source>
</evidence>
<evidence type="ECO:0000256" key="2">
    <source>
        <dbReference type="ARBA" id="ARBA00004186"/>
    </source>
</evidence>
<evidence type="ECO:0000256" key="17">
    <source>
        <dbReference type="SAM" id="MobiDB-lite"/>
    </source>
</evidence>
<feature type="compositionally biased region" description="Polar residues" evidence="17">
    <location>
        <begin position="190"/>
        <end position="199"/>
    </location>
</feature>
<keyword evidence="10" id="KW-0995">Kinetochore</keyword>
<proteinExistence type="inferred from homology"/>
<comment type="subunit">
    <text evidence="15">Component of the DASH complex consisting of ASK1, DAD1, DAD2, DAD3, DAD4, DAM1, DUO1, HSK3, SPC19 and SPC34, with a stoichiometry of one copy of each subunit per complex. Multiple DASH complexes oligomerize to form a ring that encircles spindle microtubules and organizes the rod-like NDC80 complexes of the outer kinetochore. DASH complex oligomerization strengthens microtubule attachments. Within the complex, DAM1 and DUO1 may form the microtubule connections. On cytoplasmic microtubules, DASH complexes appear to form patches instead of rings. Interacts with the outer kinetochore component NDC80; the interaction is direct.</text>
</comment>
<keyword evidence="6" id="KW-0158">Chromosome</keyword>
<keyword evidence="8" id="KW-0493">Microtubule</keyword>
<evidence type="ECO:0000256" key="5">
    <source>
        <dbReference type="ARBA" id="ARBA00020497"/>
    </source>
</evidence>
<evidence type="ECO:0000256" key="7">
    <source>
        <dbReference type="ARBA" id="ARBA00022490"/>
    </source>
</evidence>
<sequence>MSRPSTPKRRRSNRSSGVFNILSQSPKVHYPVDPDNLPLETQTNTERFEKLSDSMEELEANMSGLQQIHESLSSEFNESFASFLYGLSMTMWCVHFPGRPSRDQWEKVRLIEGLDDRIDELRRKLKVSKDENDRLRKKLTASTVSQPSATSGNPSILNTRQLTTHIGSQTNASSSVPKSRKLPSSEDDTNLTNESFVANPSTRVSKIPVRRGGMTADNNKSTRIGGPNLNQPPRYMRGLFEGTNNTTRNSRRIGSGPGSLRTRDDGSQRRQRPPFR</sequence>
<feature type="coiled-coil region" evidence="16">
    <location>
        <begin position="48"/>
        <end position="75"/>
    </location>
</feature>
<evidence type="ECO:0000256" key="1">
    <source>
        <dbReference type="ARBA" id="ARBA00004123"/>
    </source>
</evidence>
<evidence type="ECO:0000313" key="18">
    <source>
        <dbReference type="EMBL" id="CAK7905190.1"/>
    </source>
</evidence>
<feature type="compositionally biased region" description="Polar residues" evidence="17">
    <location>
        <begin position="14"/>
        <end position="26"/>
    </location>
</feature>
<dbReference type="Proteomes" id="UP001497600">
    <property type="component" value="Chromosome D"/>
</dbReference>
<gene>
    <name evidence="18" type="primary">DAM1</name>
    <name evidence="18" type="ORF">CAAN4_D12926</name>
</gene>
<keyword evidence="12" id="KW-0539">Nucleus</keyword>
<evidence type="ECO:0000313" key="19">
    <source>
        <dbReference type="Proteomes" id="UP001497600"/>
    </source>
</evidence>
<dbReference type="PANTHER" id="PTHR28113">
    <property type="entry name" value="DASH COMPLEX SUBUNIT DAM1"/>
    <property type="match status" value="1"/>
</dbReference>
<evidence type="ECO:0000256" key="9">
    <source>
        <dbReference type="ARBA" id="ARBA00022829"/>
    </source>
</evidence>
<keyword evidence="16" id="KW-0175">Coiled coil</keyword>
<feature type="compositionally biased region" description="Basic residues" evidence="17">
    <location>
        <begin position="1"/>
        <end position="13"/>
    </location>
</feature>
<dbReference type="InterPro" id="IPR013962">
    <property type="entry name" value="DASH_Dam1"/>
</dbReference>
<protein>
    <recommendedName>
        <fullName evidence="5">DASH complex subunit DAM1</fullName>
    </recommendedName>
    <alternativeName>
        <fullName evidence="14">Outer kinetochore protein DAM1</fullName>
    </alternativeName>
</protein>
<dbReference type="PANTHER" id="PTHR28113:SF1">
    <property type="entry name" value="DASH COMPLEX SUBUNIT DAM1"/>
    <property type="match status" value="1"/>
</dbReference>
<name>A0ABP0EBH7_9ASCO</name>